<dbReference type="Proteomes" id="UP000014521">
    <property type="component" value="Unassembled WGS sequence"/>
</dbReference>
<comment type="caution">
    <text evidence="1">The sequence shown here is derived from an EMBL/GenBank/DDBJ whole genome shotgun (WGS) entry which is preliminary data.</text>
</comment>
<reference evidence="1 2" key="1">
    <citation type="submission" date="2013-06" db="EMBL/GenBank/DDBJ databases">
        <authorList>
            <person name="Weinstock G."/>
            <person name="Sodergren E."/>
            <person name="Lobos E.A."/>
            <person name="Fulton L."/>
            <person name="Fulton R."/>
            <person name="Courtney L."/>
            <person name="Fronick C."/>
            <person name="O'Laughlin M."/>
            <person name="Godfrey J."/>
            <person name="Wilson R.M."/>
            <person name="Miner T."/>
            <person name="Farmer C."/>
            <person name="Delehaunty K."/>
            <person name="Cordes M."/>
            <person name="Minx P."/>
            <person name="Tomlinson C."/>
            <person name="Chen J."/>
            <person name="Wollam A."/>
            <person name="Pepin K.H."/>
            <person name="Bhonagiri V."/>
            <person name="Zhang X."/>
            <person name="Warren W."/>
            <person name="Mitreva M."/>
            <person name="Mardis E.R."/>
            <person name="Wilson R.K."/>
        </authorList>
    </citation>
    <scope>NUCLEOTIDE SEQUENCE [LARGE SCALE GENOMIC DNA]</scope>
    <source>
        <strain evidence="1 2">JCP8108</strain>
    </source>
</reference>
<accession>S4GPG6</accession>
<organism evidence="1 2">
    <name type="scientific">Gardnerella vaginalis JCP8108</name>
    <dbReference type="NCBI Taxonomy" id="1261066"/>
    <lineage>
        <taxon>Bacteria</taxon>
        <taxon>Bacillati</taxon>
        <taxon>Actinomycetota</taxon>
        <taxon>Actinomycetes</taxon>
        <taxon>Bifidobacteriales</taxon>
        <taxon>Bifidobacteriaceae</taxon>
        <taxon>Gardnerella</taxon>
    </lineage>
</organism>
<dbReference type="EMBL" id="ATJJ01000079">
    <property type="protein sequence ID" value="EPI46279.1"/>
    <property type="molecule type" value="Genomic_DNA"/>
</dbReference>
<protein>
    <submittedName>
        <fullName evidence="1">Uncharacterized protein</fullName>
    </submittedName>
</protein>
<dbReference type="AlphaFoldDB" id="S4GPG6"/>
<dbReference type="HOGENOM" id="CLU_3168487_0_0_11"/>
<gene>
    <name evidence="1" type="ORF">HMPREF1581_01044</name>
</gene>
<evidence type="ECO:0000313" key="1">
    <source>
        <dbReference type="EMBL" id="EPI46279.1"/>
    </source>
</evidence>
<name>S4GPG6_GARVA</name>
<sequence>MFFGLFVFFGFIYLWSLYARLLATFERFPNHSRIIPKLFPNHIGWFP</sequence>
<evidence type="ECO:0000313" key="2">
    <source>
        <dbReference type="Proteomes" id="UP000014521"/>
    </source>
</evidence>
<proteinExistence type="predicted"/>